<feature type="compositionally biased region" description="Polar residues" evidence="5">
    <location>
        <begin position="178"/>
        <end position="194"/>
    </location>
</feature>
<feature type="compositionally biased region" description="Polar residues" evidence="5">
    <location>
        <begin position="201"/>
        <end position="214"/>
    </location>
</feature>
<feature type="region of interest" description="Disordered" evidence="5">
    <location>
        <begin position="376"/>
        <end position="409"/>
    </location>
</feature>
<evidence type="ECO:0000256" key="1">
    <source>
        <dbReference type="ARBA" id="ARBA00004567"/>
    </source>
</evidence>
<dbReference type="GO" id="GO:0017056">
    <property type="term" value="F:structural constituent of nuclear pore"/>
    <property type="evidence" value="ECO:0007669"/>
    <property type="project" value="InterPro"/>
</dbReference>
<evidence type="ECO:0000256" key="5">
    <source>
        <dbReference type="SAM" id="MobiDB-lite"/>
    </source>
</evidence>
<dbReference type="PANTHER" id="PTHR11225:SF4">
    <property type="entry name" value="NUCLEAR PORE COMPLEX PROTEIN NUP93"/>
    <property type="match status" value="1"/>
</dbReference>
<feature type="region of interest" description="Disordered" evidence="5">
    <location>
        <begin position="1"/>
        <end position="214"/>
    </location>
</feature>
<feature type="compositionally biased region" description="Low complexity" evidence="5">
    <location>
        <begin position="83"/>
        <end position="108"/>
    </location>
</feature>
<reference evidence="6 7" key="1">
    <citation type="journal article" date="2011" name="PLoS Genet.">
        <title>Genomic analysis of the necrotrophic fungal pathogens Sclerotinia sclerotiorum and Botrytis cinerea.</title>
        <authorList>
            <person name="Amselem J."/>
            <person name="Cuomo C.A."/>
            <person name="van Kan J.A."/>
            <person name="Viaud M."/>
            <person name="Benito E.P."/>
            <person name="Couloux A."/>
            <person name="Coutinho P.M."/>
            <person name="de Vries R.P."/>
            <person name="Dyer P.S."/>
            <person name="Fillinger S."/>
            <person name="Fournier E."/>
            <person name="Gout L."/>
            <person name="Hahn M."/>
            <person name="Kohn L."/>
            <person name="Lapalu N."/>
            <person name="Plummer K.M."/>
            <person name="Pradier J.M."/>
            <person name="Quevillon E."/>
            <person name="Sharon A."/>
            <person name="Simon A."/>
            <person name="ten Have A."/>
            <person name="Tudzynski B."/>
            <person name="Tudzynski P."/>
            <person name="Wincker P."/>
            <person name="Andrew M."/>
            <person name="Anthouard V."/>
            <person name="Beever R.E."/>
            <person name="Beffa R."/>
            <person name="Benoit I."/>
            <person name="Bouzid O."/>
            <person name="Brault B."/>
            <person name="Chen Z."/>
            <person name="Choquer M."/>
            <person name="Collemare J."/>
            <person name="Cotton P."/>
            <person name="Danchin E.G."/>
            <person name="Da Silva C."/>
            <person name="Gautier A."/>
            <person name="Giraud C."/>
            <person name="Giraud T."/>
            <person name="Gonzalez C."/>
            <person name="Grossetete S."/>
            <person name="Guldener U."/>
            <person name="Henrissat B."/>
            <person name="Howlett B.J."/>
            <person name="Kodira C."/>
            <person name="Kretschmer M."/>
            <person name="Lappartient A."/>
            <person name="Leroch M."/>
            <person name="Levis C."/>
            <person name="Mauceli E."/>
            <person name="Neuveglise C."/>
            <person name="Oeser B."/>
            <person name="Pearson M."/>
            <person name="Poulain J."/>
            <person name="Poussereau N."/>
            <person name="Quesneville H."/>
            <person name="Rascle C."/>
            <person name="Schumacher J."/>
            <person name="Segurens B."/>
            <person name="Sexton A."/>
            <person name="Silva E."/>
            <person name="Sirven C."/>
            <person name="Soanes D.M."/>
            <person name="Talbot N.J."/>
            <person name="Templeton M."/>
            <person name="Yandava C."/>
            <person name="Yarden O."/>
            <person name="Zeng Q."/>
            <person name="Rollins J.A."/>
            <person name="Lebrun M.H."/>
            <person name="Dickman M."/>
        </authorList>
    </citation>
    <scope>NUCLEOTIDE SEQUENCE [LARGE SCALE GENOMIC DNA]</scope>
    <source>
        <strain evidence="6 7">B05.10</strain>
    </source>
</reference>
<evidence type="ECO:0000256" key="2">
    <source>
        <dbReference type="ARBA" id="ARBA00010186"/>
    </source>
</evidence>
<reference evidence="6 7" key="3">
    <citation type="journal article" date="2017" name="Mol. Plant Pathol.">
        <title>A gapless genome sequence of the fungus Botrytis cinerea.</title>
        <authorList>
            <person name="Van Kan J.A."/>
            <person name="Stassen J.H."/>
            <person name="Mosbach A."/>
            <person name="Van Der Lee T.A."/>
            <person name="Faino L."/>
            <person name="Farmer A.D."/>
            <person name="Papasotiriou D.G."/>
            <person name="Zhou S."/>
            <person name="Seidl M.F."/>
            <person name="Cottam E."/>
            <person name="Edel D."/>
            <person name="Hahn M."/>
            <person name="Schwartz D.C."/>
            <person name="Dietrich R.A."/>
            <person name="Widdison S."/>
            <person name="Scalliet G."/>
        </authorList>
    </citation>
    <scope>NUCLEOTIDE SEQUENCE [LARGE SCALE GENOMIC DNA]</scope>
    <source>
        <strain evidence="6 7">B05.10</strain>
    </source>
</reference>
<evidence type="ECO:0000256" key="4">
    <source>
        <dbReference type="ARBA" id="ARBA00023242"/>
    </source>
</evidence>
<keyword evidence="3" id="KW-0811">Translocation</keyword>
<feature type="compositionally biased region" description="Low complexity" evidence="5">
    <location>
        <begin position="150"/>
        <end position="161"/>
    </location>
</feature>
<feature type="compositionally biased region" description="Polar residues" evidence="5">
    <location>
        <begin position="56"/>
        <end position="76"/>
    </location>
</feature>
<keyword evidence="3" id="KW-0906">Nuclear pore complex</keyword>
<keyword evidence="4" id="KW-0539">Nucleus</keyword>
<reference evidence="6 7" key="2">
    <citation type="journal article" date="2012" name="Eukaryot. Cell">
        <title>Genome update of Botrytis cinerea strains B05.10 and T4.</title>
        <authorList>
            <person name="Staats M."/>
            <person name="van Kan J.A."/>
        </authorList>
    </citation>
    <scope>NUCLEOTIDE SEQUENCE [LARGE SCALE GENOMIC DNA]</scope>
    <source>
        <strain evidence="6 7">B05.10</strain>
    </source>
</reference>
<dbReference type="AlphaFoldDB" id="A0A384J8S5"/>
<protein>
    <submittedName>
        <fullName evidence="6">Bcnic96</fullName>
    </submittedName>
</protein>
<dbReference type="GeneID" id="5439419"/>
<feature type="compositionally biased region" description="Polar residues" evidence="5">
    <location>
        <begin position="1"/>
        <end position="12"/>
    </location>
</feature>
<evidence type="ECO:0000256" key="3">
    <source>
        <dbReference type="ARBA" id="ARBA00023132"/>
    </source>
</evidence>
<dbReference type="InterPro" id="IPR025574">
    <property type="entry name" value="Nucleoporin_FG_rpt"/>
</dbReference>
<dbReference type="RefSeq" id="XP_001558795.2">
    <property type="nucleotide sequence ID" value="XM_001558745.2"/>
</dbReference>
<dbReference type="GO" id="GO:0006606">
    <property type="term" value="P:protein import into nucleus"/>
    <property type="evidence" value="ECO:0007669"/>
    <property type="project" value="TreeGrafter"/>
</dbReference>
<comment type="similarity">
    <text evidence="2">Belongs to the nucleoporin interacting component (NIC) family.</text>
</comment>
<accession>A0A384J8S5</accession>
<feature type="compositionally biased region" description="Gly residues" evidence="5">
    <location>
        <begin position="122"/>
        <end position="132"/>
    </location>
</feature>
<organism evidence="6 7">
    <name type="scientific">Botryotinia fuckeliana (strain B05.10)</name>
    <name type="common">Noble rot fungus</name>
    <name type="synonym">Botrytis cinerea</name>
    <dbReference type="NCBI Taxonomy" id="332648"/>
    <lineage>
        <taxon>Eukaryota</taxon>
        <taxon>Fungi</taxon>
        <taxon>Dikarya</taxon>
        <taxon>Ascomycota</taxon>
        <taxon>Pezizomycotina</taxon>
        <taxon>Leotiomycetes</taxon>
        <taxon>Helotiales</taxon>
        <taxon>Sclerotiniaceae</taxon>
        <taxon>Botrytis</taxon>
    </lineage>
</organism>
<keyword evidence="3" id="KW-0813">Transport</keyword>
<sequence>MSLFGNTNQNKPSLFGAPQTTGASTGASTGGLFGGLGTTATSQAPSTGGMFGGMGATSQPQSTGGLFGATTSQPQSTGGLFGGTTTSQPQSTGGLFGGTTTSQPQSTGGLFGAAKPQQQSGTGSGGLFGGLGATPAATQPQQTGGLFGATTQPQTTNNTTGGLFGNSLAQPQQQPQQSTGGLFGNTTTQPNPSGSMFGPTPQIQPLSQSRQQNGTSGAYFDAILEKSRKRAHDEDSLGLQLGLGDIRQRMKRLAPSTQDGSVDGRAHYLLAASGVDPGAALRDLNLFTAATGRLDRTAPVEAPIDADVEAYLTRLETQTTMSMISEGLARSVRDFDDFLEENVAMEWSAQRKRIYEHFGIKPRREQTTGPSVSFAATATEPMGGFGRSRRGKGLAPGASKGPGIPRASVFGKSSMQRSVIGAITPGGTANRTLFTDIEKADTNGSAPGPSDRFIREKQARYIEKVQNLNGARLKNLHYPIANEFSAVVAQGSEQHSADVYRAYRCLMEIVGEDPDPDRLQLPGAVKQRQFAAAYLDDNTNSAQAADLKKRILSGSLRFLEKEFFENVETIVAKNPREALVGGKPSPLTKIQGYVRLRSARKDLATDISALQIVNDDYVWAVVFYLLRSGHVEEANAYVQENREAFRVIDRSFMFYIAEYANSPDRKLGHDLQNRIQSEYSQRNRISPEGSIDPFRMACYKIIGRCELHVRALDQNIVQNQDDFVWIQFVLAREANRVDEIASDAYGLANVQKTFKDIGARMFSKGNENSGPFSVYFVLLVLSGLFEDAIDLLYRHSISDCVHFATALDFYGLLRVSDPDVAEGGFLSYTIRQQPQIAFGLMMGFYTAEFRAANVSAAVDYLTLICLNSDLKGDAGSKQVALCHEALQELILESREFALLLGDIRQDGKRLKGVIEERLELINLSSADDFMRTVTIQAGSVADDNGRTTDAVLLYHLAEEYDNVVTILNRALSEAIAVPVGHSPLRLQPLKPRPGDKSGREAHTSLSLTSIDDPFELATIMTKLYSNNRMYLNKIKQENRAACEALLNICRAKEFVENRQWAEALDVVQNLDILPLSAEGNPSAVRSYATKFSSLSQEVANTIPSLLTWTVLCCNNQRTSLMNAQYGGNEGTRRLMINQLRQQNMDLTTYTSQLRYRFPASLHEALARAQSE</sequence>
<dbReference type="KEGG" id="bfu:BCIN_02g02890"/>
<dbReference type="Proteomes" id="UP000001798">
    <property type="component" value="Chromosome 2"/>
</dbReference>
<keyword evidence="3" id="KW-0653">Protein transport</keyword>
<proteinExistence type="inferred from homology"/>
<gene>
    <name evidence="6" type="primary">Bcnic96</name>
    <name evidence="6" type="ORF">BCIN_02g02890</name>
</gene>
<dbReference type="GO" id="GO:0005643">
    <property type="term" value="C:nuclear pore"/>
    <property type="evidence" value="ECO:0007669"/>
    <property type="project" value="UniProtKB-SubCell"/>
</dbReference>
<feature type="compositionally biased region" description="Gly residues" evidence="5">
    <location>
        <begin position="28"/>
        <end position="37"/>
    </location>
</feature>
<comment type="subcellular location">
    <subcellularLocation>
        <location evidence="1">Nucleus</location>
        <location evidence="1">Nuclear pore complex</location>
    </subcellularLocation>
</comment>
<dbReference type="VEuPathDB" id="FungiDB:Bcin02g02890"/>
<evidence type="ECO:0000313" key="6">
    <source>
        <dbReference type="EMBL" id="ATZ46949.1"/>
    </source>
</evidence>
<dbReference type="Pfam" id="PF04097">
    <property type="entry name" value="Nic96"/>
    <property type="match status" value="1"/>
</dbReference>
<dbReference type="Pfam" id="PF13634">
    <property type="entry name" value="Nucleoporin_FG"/>
    <property type="match status" value="2"/>
</dbReference>
<dbReference type="PANTHER" id="PTHR11225">
    <property type="entry name" value="NUCLEAR PORE COMPLEX PROTEIN NUP93 NUCLEOPORIN NUP93 DEAD EYE PROTEIN"/>
    <property type="match status" value="1"/>
</dbReference>
<evidence type="ECO:0000313" key="7">
    <source>
        <dbReference type="Proteomes" id="UP000001798"/>
    </source>
</evidence>
<dbReference type="InterPro" id="IPR007231">
    <property type="entry name" value="Nucleoporin_int_Nup93/Nic96"/>
</dbReference>
<dbReference type="OrthoDB" id="203824at2759"/>
<keyword evidence="3" id="KW-0509">mRNA transport</keyword>
<dbReference type="EMBL" id="CP009806">
    <property type="protein sequence ID" value="ATZ46949.1"/>
    <property type="molecule type" value="Genomic_DNA"/>
</dbReference>
<dbReference type="GO" id="GO:0016973">
    <property type="term" value="P:poly(A)+ mRNA export from nucleus"/>
    <property type="evidence" value="ECO:0007669"/>
    <property type="project" value="TreeGrafter"/>
</dbReference>
<name>A0A384J8S5_BOTFB</name>
<keyword evidence="7" id="KW-1185">Reference proteome</keyword>